<feature type="active site" description="Proton donor; for dehydratase activity" evidence="8">
    <location>
        <position position="1886"/>
    </location>
</feature>
<gene>
    <name evidence="13" type="ordered locus">SCATT_56740</name>
</gene>
<dbReference type="PANTHER" id="PTHR43775:SF51">
    <property type="entry name" value="INACTIVE PHENOLPHTHIOCEROL SYNTHESIS POLYKETIDE SYNTHASE TYPE I PKS1-RELATED"/>
    <property type="match status" value="1"/>
</dbReference>
<dbReference type="PROSITE" id="PS00012">
    <property type="entry name" value="PHOSPHOPANTETHEINE"/>
    <property type="match status" value="1"/>
</dbReference>
<dbReference type="Pfam" id="PF08659">
    <property type="entry name" value="KR"/>
    <property type="match status" value="1"/>
</dbReference>
<dbReference type="SUPFAM" id="SSF51735">
    <property type="entry name" value="NAD(P)-binding Rossmann-fold domains"/>
    <property type="match status" value="1"/>
</dbReference>
<feature type="active site" description="Proton acceptor; for dehydratase activity" evidence="8">
    <location>
        <position position="1720"/>
    </location>
</feature>
<dbReference type="Pfam" id="PF00698">
    <property type="entry name" value="Acyl_transf_1"/>
    <property type="match status" value="1"/>
</dbReference>
<dbReference type="InterPro" id="IPR020807">
    <property type="entry name" value="PKS_DH"/>
</dbReference>
<dbReference type="Pfam" id="PF00550">
    <property type="entry name" value="PP-binding"/>
    <property type="match status" value="1"/>
</dbReference>
<organism evidence="13 14">
    <name type="scientific">Streptantibioticus cattleyicolor (strain ATCC 35852 / DSM 46488 / JCM 4925 / NBRC 14057 / NRRL 8057)</name>
    <name type="common">Streptomyces cattleya</name>
    <dbReference type="NCBI Taxonomy" id="1003195"/>
    <lineage>
        <taxon>Bacteria</taxon>
        <taxon>Bacillati</taxon>
        <taxon>Actinomycetota</taxon>
        <taxon>Actinomycetes</taxon>
        <taxon>Kitasatosporales</taxon>
        <taxon>Streptomycetaceae</taxon>
        <taxon>Streptantibioticus</taxon>
    </lineage>
</organism>
<dbReference type="Gene3D" id="3.40.47.10">
    <property type="match status" value="1"/>
</dbReference>
<dbReference type="Pfam" id="PF02801">
    <property type="entry name" value="Ketoacyl-synt_C"/>
    <property type="match status" value="1"/>
</dbReference>
<dbReference type="PATRIC" id="fig|1003195.11.peg.7088"/>
<dbReference type="InterPro" id="IPR016035">
    <property type="entry name" value="Acyl_Trfase/lysoPLipase"/>
</dbReference>
<evidence type="ECO:0000256" key="8">
    <source>
        <dbReference type="PROSITE-ProRule" id="PRU01363"/>
    </source>
</evidence>
<dbReference type="PROSITE" id="PS50075">
    <property type="entry name" value="CARRIER"/>
    <property type="match status" value="1"/>
</dbReference>
<keyword evidence="7" id="KW-0012">Acyltransferase</keyword>
<dbReference type="Gene3D" id="3.40.366.10">
    <property type="entry name" value="Malonyl-Coenzyme A Acyl Carrier Protein, domain 2"/>
    <property type="match status" value="1"/>
</dbReference>
<dbReference type="SUPFAM" id="SSF47336">
    <property type="entry name" value="ACP-like"/>
    <property type="match status" value="1"/>
</dbReference>
<dbReference type="PROSITE" id="PS52019">
    <property type="entry name" value="PKS_MFAS_DH"/>
    <property type="match status" value="1"/>
</dbReference>
<dbReference type="SMART" id="SM00825">
    <property type="entry name" value="PKS_KS"/>
    <property type="match status" value="1"/>
</dbReference>
<evidence type="ECO:0000256" key="4">
    <source>
        <dbReference type="ARBA" id="ARBA00022679"/>
    </source>
</evidence>
<evidence type="ECO:0000256" key="6">
    <source>
        <dbReference type="ARBA" id="ARBA00023268"/>
    </source>
</evidence>
<dbReference type="KEGG" id="scy:SCATT_56740"/>
<comment type="pathway">
    <text evidence="1">Antibiotic biosynthesis.</text>
</comment>
<dbReference type="InterPro" id="IPR042104">
    <property type="entry name" value="PKS_dehydratase_sf"/>
</dbReference>
<feature type="region of interest" description="N-terminal hotdog fold" evidence="8">
    <location>
        <begin position="1688"/>
        <end position="1814"/>
    </location>
</feature>
<keyword evidence="5" id="KW-0045">Antibiotic biosynthesis</keyword>
<evidence type="ECO:0000256" key="3">
    <source>
        <dbReference type="ARBA" id="ARBA00022553"/>
    </source>
</evidence>
<dbReference type="Pfam" id="PF00109">
    <property type="entry name" value="ketoacyl-synt"/>
    <property type="match status" value="1"/>
</dbReference>
<dbReference type="InterPro" id="IPR020841">
    <property type="entry name" value="PKS_Beta-ketoAc_synthase_dom"/>
</dbReference>
<name>F8JTV6_STREN</name>
<dbReference type="InterPro" id="IPR016039">
    <property type="entry name" value="Thiolase-like"/>
</dbReference>
<dbReference type="Proteomes" id="UP000007842">
    <property type="component" value="Chromosome"/>
</dbReference>
<accession>F8JTV6</accession>
<evidence type="ECO:0000256" key="7">
    <source>
        <dbReference type="ARBA" id="ARBA00023315"/>
    </source>
</evidence>
<keyword evidence="2" id="KW-0596">Phosphopantetheine</keyword>
<dbReference type="Pfam" id="PF21089">
    <property type="entry name" value="PKS_DH_N"/>
    <property type="match status" value="1"/>
</dbReference>
<dbReference type="Gene3D" id="3.10.129.110">
    <property type="entry name" value="Polyketide synthase dehydratase"/>
    <property type="match status" value="1"/>
</dbReference>
<dbReference type="CDD" id="cd00833">
    <property type="entry name" value="PKS"/>
    <property type="match status" value="1"/>
</dbReference>
<dbReference type="eggNOG" id="COG0451">
    <property type="taxonomic scope" value="Bacteria"/>
</dbReference>
<feature type="region of interest" description="Disordered" evidence="9">
    <location>
        <begin position="1022"/>
        <end position="1073"/>
    </location>
</feature>
<dbReference type="InterPro" id="IPR016036">
    <property type="entry name" value="Malonyl_transacylase_ACP-bd"/>
</dbReference>
<dbReference type="InterPro" id="IPR014043">
    <property type="entry name" value="Acyl_transferase_dom"/>
</dbReference>
<evidence type="ECO:0000256" key="9">
    <source>
        <dbReference type="SAM" id="MobiDB-lite"/>
    </source>
</evidence>
<evidence type="ECO:0000256" key="5">
    <source>
        <dbReference type="ARBA" id="ARBA00023194"/>
    </source>
</evidence>
<dbReference type="RefSeq" id="WP_014146376.1">
    <property type="nucleotide sequence ID" value="NC_016111.1"/>
</dbReference>
<reference evidence="14" key="1">
    <citation type="submission" date="2011-12" db="EMBL/GenBank/DDBJ databases">
        <title>Complete genome sequence of Streptomyces cattleya strain DSM 46488.</title>
        <authorList>
            <person name="Ou H.-Y."/>
            <person name="Li P."/>
            <person name="Zhao C."/>
            <person name="O'Hagan D."/>
            <person name="Deng Z."/>
        </authorList>
    </citation>
    <scope>NUCLEOTIDE SEQUENCE [LARGE SCALE GENOMIC DNA]</scope>
    <source>
        <strain evidence="14">ATCC 35852 / DSM 46488 / JCM 4925 / NBRC 14057 / NRRL 8057</strain>
    </source>
</reference>
<dbReference type="InterPro" id="IPR050091">
    <property type="entry name" value="PKS_NRPS_Biosynth_Enz"/>
</dbReference>
<dbReference type="SUPFAM" id="SSF55048">
    <property type="entry name" value="Probable ACP-binding domain of malonyl-CoA ACP transacylase"/>
    <property type="match status" value="1"/>
</dbReference>
<dbReference type="InterPro" id="IPR036736">
    <property type="entry name" value="ACP-like_sf"/>
</dbReference>
<dbReference type="Gene3D" id="3.40.50.720">
    <property type="entry name" value="NAD(P)-binding Rossmann-like Domain"/>
    <property type="match status" value="1"/>
</dbReference>
<evidence type="ECO:0000313" key="13">
    <source>
        <dbReference type="EMBL" id="AEW98045.1"/>
    </source>
</evidence>
<dbReference type="eggNOG" id="COG3321">
    <property type="taxonomic scope" value="Bacteria"/>
</dbReference>
<evidence type="ECO:0000256" key="2">
    <source>
        <dbReference type="ARBA" id="ARBA00022450"/>
    </source>
</evidence>
<feature type="domain" description="Carrier" evidence="10">
    <location>
        <begin position="1084"/>
        <end position="1161"/>
    </location>
</feature>
<evidence type="ECO:0000259" key="10">
    <source>
        <dbReference type="PROSITE" id="PS50075"/>
    </source>
</evidence>
<dbReference type="STRING" id="1003195.SCATT_56740"/>
<dbReference type="GO" id="GO:0006633">
    <property type="term" value="P:fatty acid biosynthetic process"/>
    <property type="evidence" value="ECO:0007669"/>
    <property type="project" value="TreeGrafter"/>
</dbReference>
<dbReference type="InterPro" id="IPR049900">
    <property type="entry name" value="PKS_mFAS_DH"/>
</dbReference>
<keyword evidence="4" id="KW-0808">Transferase</keyword>
<dbReference type="KEGG" id="sct:SCAT_5674"/>
<keyword evidence="3" id="KW-0597">Phosphoprotein</keyword>
<dbReference type="Gene3D" id="3.30.70.250">
    <property type="entry name" value="Malonyl-CoA ACP transacylase, ACP-binding"/>
    <property type="match status" value="1"/>
</dbReference>
<dbReference type="InterPro" id="IPR014030">
    <property type="entry name" value="Ketoacyl_synth_N"/>
</dbReference>
<feature type="region of interest" description="C-terminal hotdog fold" evidence="8">
    <location>
        <begin position="1825"/>
        <end position="1970"/>
    </location>
</feature>
<dbReference type="GO" id="GO:0017000">
    <property type="term" value="P:antibiotic biosynthetic process"/>
    <property type="evidence" value="ECO:0007669"/>
    <property type="project" value="UniProtKB-KW"/>
</dbReference>
<dbReference type="SMART" id="SM00826">
    <property type="entry name" value="PKS_DH"/>
    <property type="match status" value="1"/>
</dbReference>
<dbReference type="PROSITE" id="PS52004">
    <property type="entry name" value="KS3_2"/>
    <property type="match status" value="1"/>
</dbReference>
<dbReference type="InterPro" id="IPR049552">
    <property type="entry name" value="PKS_DH_N"/>
</dbReference>
<protein>
    <submittedName>
        <fullName evidence="13">Beta keto-acyl synthase</fullName>
    </submittedName>
</protein>
<proteinExistence type="predicted"/>
<accession>G8X450</accession>
<dbReference type="SMART" id="SM00822">
    <property type="entry name" value="PKS_KR"/>
    <property type="match status" value="1"/>
</dbReference>
<dbReference type="OrthoDB" id="9778690at2"/>
<keyword evidence="14" id="KW-1185">Reference proteome</keyword>
<evidence type="ECO:0000259" key="12">
    <source>
        <dbReference type="PROSITE" id="PS52019"/>
    </source>
</evidence>
<dbReference type="SUPFAM" id="SSF52151">
    <property type="entry name" value="FabD/lysophospholipase-like"/>
    <property type="match status" value="1"/>
</dbReference>
<dbReference type="InterPro" id="IPR014031">
    <property type="entry name" value="Ketoacyl_synth_C"/>
</dbReference>
<feature type="domain" description="PKS/mFAS DH" evidence="12">
    <location>
        <begin position="1688"/>
        <end position="1970"/>
    </location>
</feature>
<dbReference type="InterPro" id="IPR013968">
    <property type="entry name" value="PKS_KR"/>
</dbReference>
<dbReference type="Gene3D" id="1.10.1200.10">
    <property type="entry name" value="ACP-like"/>
    <property type="match status" value="1"/>
</dbReference>
<evidence type="ECO:0000313" key="14">
    <source>
        <dbReference type="Proteomes" id="UP000007842"/>
    </source>
</evidence>
<dbReference type="InterPro" id="IPR001227">
    <property type="entry name" value="Ac_transferase_dom_sf"/>
</dbReference>
<dbReference type="InterPro" id="IPR036291">
    <property type="entry name" value="NAD(P)-bd_dom_sf"/>
</dbReference>
<dbReference type="InterPro" id="IPR006162">
    <property type="entry name" value="Ppantetheine_attach_site"/>
</dbReference>
<dbReference type="SMART" id="SM00827">
    <property type="entry name" value="PKS_AT"/>
    <property type="match status" value="1"/>
</dbReference>
<evidence type="ECO:0000259" key="11">
    <source>
        <dbReference type="PROSITE" id="PS52004"/>
    </source>
</evidence>
<dbReference type="GO" id="GO:0004312">
    <property type="term" value="F:fatty acid synthase activity"/>
    <property type="evidence" value="ECO:0007669"/>
    <property type="project" value="TreeGrafter"/>
</dbReference>
<dbReference type="EMBL" id="CP003219">
    <property type="protein sequence ID" value="AEW98045.1"/>
    <property type="molecule type" value="Genomic_DNA"/>
</dbReference>
<evidence type="ECO:0000256" key="1">
    <source>
        <dbReference type="ARBA" id="ARBA00004792"/>
    </source>
</evidence>
<feature type="domain" description="Ketosynthase family 3 (KS3)" evidence="11">
    <location>
        <begin position="12"/>
        <end position="467"/>
    </location>
</feature>
<dbReference type="SUPFAM" id="SSF53901">
    <property type="entry name" value="Thiolase-like"/>
    <property type="match status" value="1"/>
</dbReference>
<dbReference type="InterPro" id="IPR057326">
    <property type="entry name" value="KR_dom"/>
</dbReference>
<keyword evidence="6" id="KW-0511">Multifunctional enzyme</keyword>
<sequence>MEPGERDHRLARDPVAIVGMAGLFPEAAGLGAFWDNIVAGRDCLREVPGQWWDPEVYFDPDPLAPDKTYARRGGFLTPQLFDPREFGMPPKSVDSVSLVQLLSLLVARDTLADAGMAREGWFDPERAGVVLGVAGVATTLMPLAARSFVPVTARVLRDLGAPEEGVRRFTRALLRSLPEWTEDSFPGTLDNVVAGRIANRFGLRGANHTVDAACASSLAAVRAAVDELLCRRADLMVTGGCDADNSIVSFLCFSKTPALSPSGRIRPFDADADGTLLGEGIGMLALKRLADAERAGDRIYAVLKGLGGSSDGRARSVYAPSGEGQLSALRRAYADAGCDPRSVQLVEAHGTGTAAGDATELATLETLLAGGVRRGVAVGSVKSQIGHTKAAAGAAGLIKTALALHQRVLPATLGVERPRPPAGAAESPVYVNTRTRPWLRDPARPVRRAGVSAFGFGGVNYHAVLEEHPAADRAPLRVLHRTPRACLWHAPDPRRLRDRLERGEPCDPGPVPAEHARIGFVAVDQRHHGELLSRAVAELTAVCDGRDPCGGPGLYYRARSADPGKVGALFAGQGGQYPGMGLTAVLAVPPLRAAFDHFNVGSGAGLSLADVVFPPPGGEAEAERALRRTRYAQPAVGALACGQYRFLTELGLPVDGVLGHSFGELTALWAAGVLDDDAFADLAWARGRALTPPPDLPDPGALAAVRLTERDLAQLLVQHGELELCNRNAPDEQVVGGPTEAVERFLDACRGDGVAARRLPVEAAFHTRLVGHAGETFAAACAEVAFAPPAVAVYADAPGARYAGDAAADRRTLAAQVRGRVDFHARVREMYDDGVRVFVEFGPRRTLAGLVRRTLAGHGDVEVVSCDGGPGVDGAVALKSAAVRLAVLGLPLADVNRYDAAEAAPAREPSGVARVLRGPRFAEEACREPYARYVAEAAPGAFAPVTAGGHDPLAEAATGHLRAHTRFLEVQSATTRELAGWLRAGAEGTVDEGFTAAVRAVADHALALTEAHTRAAEAVTGLLRDPGPDAPAGPRPPRPESSVTLPAPLNPRHDETPRPALTALLHGDAPGDPVPDEMAGRSVAEILERCRAVLAEKTGYEPDMLQPELLLQEDLGVDSLKMVELGSELWRHYPSLTREELFGFTEARTLGELAAMFAEKLAAERSALRRVEGNTLGRSHVVPASLPEPDQVPDAFGERPHALLVDDGGDLPGPLADGLRARGWTVRVLALPGVPLAGPGAVLADWSEEALARGLAEALDGVARLGLCAVPFSRSACRDVPGVVERLGHAVLLAKHVRDPLREAAGDGHRAAFVAVTRLDGVCGYAGSGGDPAAASAAGVGGLIKSFALETSSVFCRAVDLAPQLPPRQAADAFLAELGDAATGHREVGITAGHRRVAPELAPCPPPVPPAPAAPPPFTGDDLLLVTGGARGITAWCVRALAEDHRCGYLLLGRTPSTDEEPGWAAGHETAEALLAAATAHPDAPADPAREVRRVLAGRTVRATVRALRRRGVEVTYLGADLLDPAQVSAALAPYARRITGVVHGAGVLGDRPLSQTGEATITPVLTTKVSGLHHVLSALDAARLRHLVVFSSVSGLRGNVRQSDYATANEALNRYARAFAAAHPDCRVTPIAWGPWEGGMADKVSHVFKEAGVPVLTREQGCSAFLDLLRAPREDGDGSVTLVGPTRPLLQVVARVPAAGLTVRRHLAGLEDEPVLRDHRVGGRPLLPMTAAVGWFLHAVEGARGGAVYATGCRDFRITRGLYFDGGHPSHLDLVLRPGADEDRVEVSTAPPPDGADGWPGFTGTVCCAPREGAAPVVPLPALPEAGGLHPAYAAGHLFHGPSLSGLRATVSHEEGRLVVMARMPEPALADGAFHSALFTPGLADLLLQAAGLMWREAPADGFSAPVSVARLELFAPLPDDRPFVIIAESTEVNALDGYCTVTACDPSGRVLQRWHRLRMLHVGEAQAVRMLTAAKAGSRA</sequence>
<dbReference type="PANTHER" id="PTHR43775">
    <property type="entry name" value="FATTY ACID SYNTHASE"/>
    <property type="match status" value="1"/>
</dbReference>
<dbReference type="InterPro" id="IPR009081">
    <property type="entry name" value="PP-bd_ACP"/>
</dbReference>
<dbReference type="HOGENOM" id="CLU_000022_30_2_11"/>